<keyword evidence="5 11" id="KW-0408">Iron</keyword>
<name>A0A101TB53_9ACTN</name>
<evidence type="ECO:0000256" key="12">
    <source>
        <dbReference type="SAM" id="MobiDB-lite"/>
    </source>
</evidence>
<accession>A0A101TB53</accession>
<dbReference type="Pfam" id="PF02467">
    <property type="entry name" value="Whib"/>
    <property type="match status" value="1"/>
</dbReference>
<dbReference type="HAMAP" id="MF_01479">
    <property type="entry name" value="WhiB"/>
    <property type="match status" value="1"/>
</dbReference>
<feature type="binding site" evidence="11">
    <location>
        <position position="41"/>
    </location>
    <ligand>
        <name>[4Fe-4S] cluster</name>
        <dbReference type="ChEBI" id="CHEBI:49883"/>
    </ligand>
</feature>
<organism evidence="14 15">
    <name type="scientific">Streptomyces bungoensis</name>
    <dbReference type="NCBI Taxonomy" id="285568"/>
    <lineage>
        <taxon>Bacteria</taxon>
        <taxon>Bacillati</taxon>
        <taxon>Actinomycetota</taxon>
        <taxon>Actinomycetes</taxon>
        <taxon>Kitasatosporales</taxon>
        <taxon>Streptomycetaceae</taxon>
        <taxon>Streptomyces</taxon>
    </lineage>
</organism>
<dbReference type="PANTHER" id="PTHR38839">
    <property type="entry name" value="TRANSCRIPTIONAL REGULATOR WHID-RELATED"/>
    <property type="match status" value="1"/>
</dbReference>
<dbReference type="InterPro" id="IPR034768">
    <property type="entry name" value="4FE4S_WBL"/>
</dbReference>
<feature type="domain" description="4Fe-4S Wbl-type" evidence="13">
    <location>
        <begin position="9"/>
        <end position="71"/>
    </location>
</feature>
<gene>
    <name evidence="11" type="primary">whiB</name>
    <name evidence="14" type="ORF">AQJ66_05275</name>
</gene>
<sequence length="89" mass="10020">MVNWRESAACRFEDPELFFPVTEDGASLAQIERARRICHRCPVEQECRSWALRRGEADGVWGGLTARQRKSLSPARTSAERSRGAGEAE</sequence>
<keyword evidence="10 11" id="KW-0804">Transcription</keyword>
<comment type="caution">
    <text evidence="14">The sequence shown here is derived from an EMBL/GenBank/DDBJ whole genome shotgun (WGS) entry which is preliminary data.</text>
</comment>
<reference evidence="14 15" key="1">
    <citation type="submission" date="2015-10" db="EMBL/GenBank/DDBJ databases">
        <title>Draft genome sequence of Streptomyces bungoensis DSM 41781, type strain for the species Streptomyces bungoensis.</title>
        <authorList>
            <person name="Ruckert C."/>
            <person name="Winkler A."/>
            <person name="Kalinowski J."/>
            <person name="Kampfer P."/>
            <person name="Glaeser S."/>
        </authorList>
    </citation>
    <scope>NUCLEOTIDE SEQUENCE [LARGE SCALE GENOMIC DNA]</scope>
    <source>
        <strain evidence="14 15">DSM 41781</strain>
    </source>
</reference>
<evidence type="ECO:0000256" key="6">
    <source>
        <dbReference type="ARBA" id="ARBA00023014"/>
    </source>
</evidence>
<evidence type="ECO:0000313" key="15">
    <source>
        <dbReference type="Proteomes" id="UP000053024"/>
    </source>
</evidence>
<evidence type="ECO:0000256" key="8">
    <source>
        <dbReference type="ARBA" id="ARBA00023125"/>
    </source>
</evidence>
<keyword evidence="15" id="KW-1185">Reference proteome</keyword>
<proteinExistence type="inferred from homology"/>
<evidence type="ECO:0000256" key="3">
    <source>
        <dbReference type="ARBA" id="ARBA00022485"/>
    </source>
</evidence>
<dbReference type="GO" id="GO:0003677">
    <property type="term" value="F:DNA binding"/>
    <property type="evidence" value="ECO:0007669"/>
    <property type="project" value="UniProtKB-UniRule"/>
</dbReference>
<keyword evidence="4 11" id="KW-0479">Metal-binding</keyword>
<dbReference type="GO" id="GO:0035731">
    <property type="term" value="F:dinitrosyl-iron complex binding"/>
    <property type="evidence" value="ECO:0007669"/>
    <property type="project" value="UniProtKB-UniRule"/>
</dbReference>
<evidence type="ECO:0000256" key="4">
    <source>
        <dbReference type="ARBA" id="ARBA00022723"/>
    </source>
</evidence>
<feature type="compositionally biased region" description="Basic and acidic residues" evidence="12">
    <location>
        <begin position="78"/>
        <end position="89"/>
    </location>
</feature>
<dbReference type="AlphaFoldDB" id="A0A101TB53"/>
<dbReference type="EMBL" id="LMWX01000008">
    <property type="protein sequence ID" value="KUN89087.1"/>
    <property type="molecule type" value="Genomic_DNA"/>
</dbReference>
<dbReference type="GO" id="GO:0047134">
    <property type="term" value="F:protein-disulfide reductase [NAD(P)H] activity"/>
    <property type="evidence" value="ECO:0007669"/>
    <property type="project" value="TreeGrafter"/>
</dbReference>
<feature type="binding site" evidence="11">
    <location>
        <position position="38"/>
    </location>
    <ligand>
        <name>[4Fe-4S] cluster</name>
        <dbReference type="ChEBI" id="CHEBI:49883"/>
    </ligand>
</feature>
<evidence type="ECO:0000256" key="11">
    <source>
        <dbReference type="HAMAP-Rule" id="MF_01479"/>
    </source>
</evidence>
<dbReference type="GO" id="GO:0051539">
    <property type="term" value="F:4 iron, 4 sulfur cluster binding"/>
    <property type="evidence" value="ECO:0007669"/>
    <property type="project" value="UniProtKB-UniRule"/>
</dbReference>
<comment type="PTM">
    <text evidence="11">Upon Fe-S cluster removal intramolecular disulfide bonds are formed.</text>
</comment>
<evidence type="ECO:0000256" key="9">
    <source>
        <dbReference type="ARBA" id="ARBA00023157"/>
    </source>
</evidence>
<keyword evidence="8 11" id="KW-0238">DNA-binding</keyword>
<dbReference type="PROSITE" id="PS51674">
    <property type="entry name" value="4FE4S_WBL"/>
    <property type="match status" value="1"/>
</dbReference>
<protein>
    <recommendedName>
        <fullName evidence="11">Transcriptional regulator WhiB</fullName>
    </recommendedName>
</protein>
<keyword evidence="9 11" id="KW-1015">Disulfide bond</keyword>
<evidence type="ECO:0000256" key="10">
    <source>
        <dbReference type="ARBA" id="ARBA00023163"/>
    </source>
</evidence>
<dbReference type="GO" id="GO:0045454">
    <property type="term" value="P:cell redox homeostasis"/>
    <property type="evidence" value="ECO:0007669"/>
    <property type="project" value="TreeGrafter"/>
</dbReference>
<dbReference type="PANTHER" id="PTHR38839:SF6">
    <property type="entry name" value="TRANSCRIPTIONAL REGULATOR WHIB1"/>
    <property type="match status" value="1"/>
</dbReference>
<comment type="similarity">
    <text evidence="2 11">Belongs to the WhiB family.</text>
</comment>
<evidence type="ECO:0000256" key="7">
    <source>
        <dbReference type="ARBA" id="ARBA00023015"/>
    </source>
</evidence>
<keyword evidence="7 11" id="KW-0805">Transcription regulation</keyword>
<dbReference type="GO" id="GO:0046872">
    <property type="term" value="F:metal ion binding"/>
    <property type="evidence" value="ECO:0007669"/>
    <property type="project" value="UniProtKB-KW"/>
</dbReference>
<evidence type="ECO:0000256" key="5">
    <source>
        <dbReference type="ARBA" id="ARBA00023004"/>
    </source>
</evidence>
<keyword evidence="11" id="KW-0963">Cytoplasm</keyword>
<evidence type="ECO:0000256" key="2">
    <source>
        <dbReference type="ARBA" id="ARBA00006597"/>
    </source>
</evidence>
<keyword evidence="3 11" id="KW-0004">4Fe-4S</keyword>
<feature type="binding site" evidence="11">
    <location>
        <position position="10"/>
    </location>
    <ligand>
        <name>[4Fe-4S] cluster</name>
        <dbReference type="ChEBI" id="CHEBI:49883"/>
    </ligand>
</feature>
<dbReference type="GO" id="GO:0045892">
    <property type="term" value="P:negative regulation of DNA-templated transcription"/>
    <property type="evidence" value="ECO:0007669"/>
    <property type="project" value="TreeGrafter"/>
</dbReference>
<evidence type="ECO:0000256" key="1">
    <source>
        <dbReference type="ARBA" id="ARBA00004496"/>
    </source>
</evidence>
<dbReference type="STRING" id="285568.AQJ66_05275"/>
<comment type="subcellular location">
    <subcellularLocation>
        <location evidence="1 11">Cytoplasm</location>
    </subcellularLocation>
</comment>
<evidence type="ECO:0000313" key="14">
    <source>
        <dbReference type="EMBL" id="KUN89087.1"/>
    </source>
</evidence>
<comment type="PTM">
    <text evidence="11">The Fe-S cluster can be nitrosylated by nitric oxide (NO).</text>
</comment>
<dbReference type="GO" id="GO:0005737">
    <property type="term" value="C:cytoplasm"/>
    <property type="evidence" value="ECO:0007669"/>
    <property type="project" value="UniProtKB-SubCell"/>
</dbReference>
<comment type="cofactor">
    <cofactor evidence="11">
        <name>[4Fe-4S] cluster</name>
        <dbReference type="ChEBI" id="CHEBI:49883"/>
    </cofactor>
    <text evidence="11">Binds 1 [4Fe-4S] cluster per subunit. Following nitrosylation of the [4Fe-4S] cluster binds 1 [4Fe-8(NO)] cluster per subunit.</text>
</comment>
<feature type="binding site" evidence="11">
    <location>
        <position position="47"/>
    </location>
    <ligand>
        <name>[4Fe-4S] cluster</name>
        <dbReference type="ChEBI" id="CHEBI:49883"/>
    </ligand>
</feature>
<feature type="region of interest" description="Disordered" evidence="12">
    <location>
        <begin position="63"/>
        <end position="89"/>
    </location>
</feature>
<evidence type="ECO:0000259" key="13">
    <source>
        <dbReference type="PROSITE" id="PS51674"/>
    </source>
</evidence>
<comment type="function">
    <text evidence="11">Acts as a transcriptional regulator. Probably redox-responsive. The apo- but not holo-form probably binds DNA.</text>
</comment>
<dbReference type="Proteomes" id="UP000053024">
    <property type="component" value="Unassembled WGS sequence"/>
</dbReference>
<keyword evidence="6 11" id="KW-0411">Iron-sulfur</keyword>
<dbReference type="InterPro" id="IPR003482">
    <property type="entry name" value="Whib"/>
</dbReference>